<evidence type="ECO:0000256" key="1">
    <source>
        <dbReference type="SAM" id="Phobius"/>
    </source>
</evidence>
<protein>
    <submittedName>
        <fullName evidence="2">Uncharacterized protein</fullName>
    </submittedName>
</protein>
<name>A0ABU7DN52_9TELE</name>
<comment type="caution">
    <text evidence="2">The sequence shown here is derived from an EMBL/GenBank/DDBJ whole genome shotgun (WGS) entry which is preliminary data.</text>
</comment>
<sequence>NVICSSELWVIYFGEVRFDAGFAEGWMWGINGAGLIALGACITSSFSVRTVRCFRSVCQSAGVMAESTKFTRCLLELPKFTVNDVRCILRASSTTPRSKLEKGFKFYVSSYLCNFEDNIT</sequence>
<dbReference type="EMBL" id="JAHUTJ010029554">
    <property type="protein sequence ID" value="MED6275885.1"/>
    <property type="molecule type" value="Genomic_DNA"/>
</dbReference>
<feature type="non-terminal residue" evidence="2">
    <location>
        <position position="1"/>
    </location>
</feature>
<keyword evidence="1" id="KW-1133">Transmembrane helix</keyword>
<accession>A0ABU7DN52</accession>
<keyword evidence="1" id="KW-0812">Transmembrane</keyword>
<organism evidence="2 3">
    <name type="scientific">Characodon lateralis</name>
    <dbReference type="NCBI Taxonomy" id="208331"/>
    <lineage>
        <taxon>Eukaryota</taxon>
        <taxon>Metazoa</taxon>
        <taxon>Chordata</taxon>
        <taxon>Craniata</taxon>
        <taxon>Vertebrata</taxon>
        <taxon>Euteleostomi</taxon>
        <taxon>Actinopterygii</taxon>
        <taxon>Neopterygii</taxon>
        <taxon>Teleostei</taxon>
        <taxon>Neoteleostei</taxon>
        <taxon>Acanthomorphata</taxon>
        <taxon>Ovalentaria</taxon>
        <taxon>Atherinomorphae</taxon>
        <taxon>Cyprinodontiformes</taxon>
        <taxon>Goodeidae</taxon>
        <taxon>Characodon</taxon>
    </lineage>
</organism>
<keyword evidence="1" id="KW-0472">Membrane</keyword>
<evidence type="ECO:0000313" key="3">
    <source>
        <dbReference type="Proteomes" id="UP001352852"/>
    </source>
</evidence>
<feature type="transmembrane region" description="Helical" evidence="1">
    <location>
        <begin position="26"/>
        <end position="46"/>
    </location>
</feature>
<gene>
    <name evidence="2" type="ORF">CHARACLAT_031222</name>
</gene>
<keyword evidence="3" id="KW-1185">Reference proteome</keyword>
<reference evidence="2 3" key="1">
    <citation type="submission" date="2021-06" db="EMBL/GenBank/DDBJ databases">
        <authorList>
            <person name="Palmer J.M."/>
        </authorList>
    </citation>
    <scope>NUCLEOTIDE SEQUENCE [LARGE SCALE GENOMIC DNA]</scope>
    <source>
        <strain evidence="2 3">CL_MEX2019</strain>
        <tissue evidence="2">Muscle</tissue>
    </source>
</reference>
<dbReference type="Proteomes" id="UP001352852">
    <property type="component" value="Unassembled WGS sequence"/>
</dbReference>
<proteinExistence type="predicted"/>
<evidence type="ECO:0000313" key="2">
    <source>
        <dbReference type="EMBL" id="MED6275885.1"/>
    </source>
</evidence>